<sequence length="294" mass="33542">MKLQHKNMNEISDLQSFCRLSGCMVTEEGCGYLSSALTLNPSHLRELDLSYNHPGQSGVQLLKHKLQDPNYKLQIFNLDHGGHFRITPGLRKYACDLTLDPNTAHTQLILSEGNKKTTYVKENQPYPDHSERFERFEQVLCRESLTGRCYWETEWSGSGHVAVSYKGINRKGGIGCWFGLNEKSWNLYCCDTIYTVWHNNKSTDIPRSSSSNRVGVYLDWSAVICPSTASLTHTHSHTYTHSTPHSLNPSMLGLRFILILQCFCVRFNNIPVSSRRDTCGSPFLTKSKKRKFKI</sequence>
<feature type="domain" description="B30.2/SPRY" evidence="4">
    <location>
        <begin position="77"/>
        <end position="272"/>
    </location>
</feature>
<dbReference type="AlphaFoldDB" id="A0A7J6D7W5"/>
<dbReference type="SUPFAM" id="SSF49899">
    <property type="entry name" value="Concanavalin A-like lectins/glucanases"/>
    <property type="match status" value="1"/>
</dbReference>
<dbReference type="GO" id="GO:0008270">
    <property type="term" value="F:zinc ion binding"/>
    <property type="evidence" value="ECO:0007669"/>
    <property type="project" value="UniProtKB-KW"/>
</dbReference>
<evidence type="ECO:0000256" key="3">
    <source>
        <dbReference type="ARBA" id="ARBA00022833"/>
    </source>
</evidence>
<dbReference type="PROSITE" id="PS50188">
    <property type="entry name" value="B302_SPRY"/>
    <property type="match status" value="1"/>
</dbReference>
<evidence type="ECO:0000256" key="2">
    <source>
        <dbReference type="ARBA" id="ARBA00022771"/>
    </source>
</evidence>
<dbReference type="Proteomes" id="UP000579812">
    <property type="component" value="Unassembled WGS sequence"/>
</dbReference>
<dbReference type="PRINTS" id="PR01407">
    <property type="entry name" value="BUTYPHLNCDUF"/>
</dbReference>
<dbReference type="CDD" id="cd16040">
    <property type="entry name" value="SPRY_PRY_SNTX"/>
    <property type="match status" value="1"/>
</dbReference>
<dbReference type="InterPro" id="IPR003879">
    <property type="entry name" value="Butyrophylin_SPRY"/>
</dbReference>
<dbReference type="PANTHER" id="PTHR25465">
    <property type="entry name" value="B-BOX DOMAIN CONTAINING"/>
    <property type="match status" value="1"/>
</dbReference>
<protein>
    <recommendedName>
        <fullName evidence="4">B30.2/SPRY domain-containing protein</fullName>
    </recommendedName>
</protein>
<dbReference type="Pfam" id="PF13765">
    <property type="entry name" value="PRY"/>
    <property type="match status" value="1"/>
</dbReference>
<dbReference type="InterPro" id="IPR043136">
    <property type="entry name" value="B30.2/SPRY_sf"/>
</dbReference>
<dbReference type="InterPro" id="IPR013320">
    <property type="entry name" value="ConA-like_dom_sf"/>
</dbReference>
<evidence type="ECO:0000259" key="4">
    <source>
        <dbReference type="PROSITE" id="PS50188"/>
    </source>
</evidence>
<dbReference type="SUPFAM" id="SSF52047">
    <property type="entry name" value="RNI-like"/>
    <property type="match status" value="1"/>
</dbReference>
<organism evidence="5 6">
    <name type="scientific">Onychostoma macrolepis</name>
    <dbReference type="NCBI Taxonomy" id="369639"/>
    <lineage>
        <taxon>Eukaryota</taxon>
        <taxon>Metazoa</taxon>
        <taxon>Chordata</taxon>
        <taxon>Craniata</taxon>
        <taxon>Vertebrata</taxon>
        <taxon>Euteleostomi</taxon>
        <taxon>Actinopterygii</taxon>
        <taxon>Neopterygii</taxon>
        <taxon>Teleostei</taxon>
        <taxon>Ostariophysi</taxon>
        <taxon>Cypriniformes</taxon>
        <taxon>Cyprinidae</taxon>
        <taxon>Acrossocheilinae</taxon>
        <taxon>Onychostoma</taxon>
    </lineage>
</organism>
<dbReference type="Gene3D" id="3.80.10.10">
    <property type="entry name" value="Ribonuclease Inhibitor"/>
    <property type="match status" value="1"/>
</dbReference>
<dbReference type="InterPro" id="IPR001870">
    <property type="entry name" value="B30.2/SPRY"/>
</dbReference>
<keyword evidence="1" id="KW-0479">Metal-binding</keyword>
<dbReference type="SMART" id="SM00589">
    <property type="entry name" value="PRY"/>
    <property type="match status" value="1"/>
</dbReference>
<gene>
    <name evidence="5" type="ORF">G5714_002614</name>
</gene>
<accession>A0A7J6D7W5</accession>
<dbReference type="GO" id="GO:0005737">
    <property type="term" value="C:cytoplasm"/>
    <property type="evidence" value="ECO:0007669"/>
    <property type="project" value="UniProtKB-ARBA"/>
</dbReference>
<dbReference type="EMBL" id="JAAMOB010000003">
    <property type="protein sequence ID" value="KAF4115125.1"/>
    <property type="molecule type" value="Genomic_DNA"/>
</dbReference>
<dbReference type="InterPro" id="IPR051051">
    <property type="entry name" value="E3_ubiq-ligase_TRIM/RNF"/>
</dbReference>
<dbReference type="Gene3D" id="2.60.120.920">
    <property type="match status" value="1"/>
</dbReference>
<proteinExistence type="predicted"/>
<keyword evidence="6" id="KW-1185">Reference proteome</keyword>
<evidence type="ECO:0000313" key="6">
    <source>
        <dbReference type="Proteomes" id="UP000579812"/>
    </source>
</evidence>
<evidence type="ECO:0000256" key="1">
    <source>
        <dbReference type="ARBA" id="ARBA00022723"/>
    </source>
</evidence>
<dbReference type="InterPro" id="IPR032675">
    <property type="entry name" value="LRR_dom_sf"/>
</dbReference>
<keyword evidence="3" id="KW-0862">Zinc</keyword>
<comment type="caution">
    <text evidence="5">The sequence shown here is derived from an EMBL/GenBank/DDBJ whole genome shotgun (WGS) entry which is preliminary data.</text>
</comment>
<keyword evidence="2" id="KW-0863">Zinc-finger</keyword>
<dbReference type="PANTHER" id="PTHR25465:SF5">
    <property type="entry name" value="E3 UBIQUITIN_ISG15 LIGASE TRIM25-RELATED"/>
    <property type="match status" value="1"/>
</dbReference>
<dbReference type="InterPro" id="IPR006574">
    <property type="entry name" value="PRY"/>
</dbReference>
<evidence type="ECO:0000313" key="5">
    <source>
        <dbReference type="EMBL" id="KAF4115125.1"/>
    </source>
</evidence>
<name>A0A7J6D7W5_9TELE</name>
<reference evidence="5 6" key="1">
    <citation type="submission" date="2020-04" db="EMBL/GenBank/DDBJ databases">
        <title>Chromosome-level genome assembly of a cyprinid fish Onychostoma macrolepis by integration of Nanopore Sequencing, Bionano and Hi-C technology.</title>
        <authorList>
            <person name="Wang D."/>
        </authorList>
    </citation>
    <scope>NUCLEOTIDE SEQUENCE [LARGE SCALE GENOMIC DNA]</scope>
    <source>
        <strain evidence="5">SWU-2019</strain>
        <tissue evidence="5">Muscle</tissue>
    </source>
</reference>